<feature type="domain" description="Methylated-DNA-[protein]-cysteine S-methyltransferase DNA binding" evidence="7">
    <location>
        <begin position="88"/>
        <end position="169"/>
    </location>
</feature>
<keyword evidence="5" id="KW-0234">DNA repair</keyword>
<dbReference type="PANTHER" id="PTHR10815">
    <property type="entry name" value="METHYLATED-DNA--PROTEIN-CYSTEINE METHYLTRANSFERASE"/>
    <property type="match status" value="1"/>
</dbReference>
<dbReference type="EMBL" id="PVNH01000012">
    <property type="protein sequence ID" value="PRX44134.1"/>
    <property type="molecule type" value="Genomic_DNA"/>
</dbReference>
<comment type="caution">
    <text evidence="8">The sequence shown here is derived from an EMBL/GenBank/DDBJ whole genome shotgun (WGS) entry which is preliminary data.</text>
</comment>
<dbReference type="Gene3D" id="3.30.160.70">
    <property type="entry name" value="Methylated DNA-protein cysteine methyltransferase domain"/>
    <property type="match status" value="1"/>
</dbReference>
<keyword evidence="2 8" id="KW-0489">Methyltransferase</keyword>
<keyword evidence="3 8" id="KW-0808">Transferase</keyword>
<evidence type="ECO:0000256" key="4">
    <source>
        <dbReference type="ARBA" id="ARBA00022763"/>
    </source>
</evidence>
<name>A0A2T0LM30_9PSEU</name>
<evidence type="ECO:0000256" key="6">
    <source>
        <dbReference type="ARBA" id="ARBA00049348"/>
    </source>
</evidence>
<dbReference type="OrthoDB" id="9802228at2"/>
<organism evidence="8 9">
    <name type="scientific">Prauserella shujinwangii</name>
    <dbReference type="NCBI Taxonomy" id="1453103"/>
    <lineage>
        <taxon>Bacteria</taxon>
        <taxon>Bacillati</taxon>
        <taxon>Actinomycetota</taxon>
        <taxon>Actinomycetes</taxon>
        <taxon>Pseudonocardiales</taxon>
        <taxon>Pseudonocardiaceae</taxon>
        <taxon>Prauserella</taxon>
    </lineage>
</organism>
<dbReference type="Gene3D" id="1.10.10.10">
    <property type="entry name" value="Winged helix-like DNA-binding domain superfamily/Winged helix DNA-binding domain"/>
    <property type="match status" value="1"/>
</dbReference>
<comment type="catalytic activity">
    <reaction evidence="6">
        <text>a 6-O-methyl-2'-deoxyguanosine in DNA + L-cysteinyl-[protein] = S-methyl-L-cysteinyl-[protein] + a 2'-deoxyguanosine in DNA</text>
        <dbReference type="Rhea" id="RHEA:24000"/>
        <dbReference type="Rhea" id="RHEA-COMP:10131"/>
        <dbReference type="Rhea" id="RHEA-COMP:10132"/>
        <dbReference type="Rhea" id="RHEA-COMP:11367"/>
        <dbReference type="Rhea" id="RHEA-COMP:11368"/>
        <dbReference type="ChEBI" id="CHEBI:29950"/>
        <dbReference type="ChEBI" id="CHEBI:82612"/>
        <dbReference type="ChEBI" id="CHEBI:85445"/>
        <dbReference type="ChEBI" id="CHEBI:85448"/>
        <dbReference type="EC" id="2.1.1.63"/>
    </reaction>
</comment>
<proteinExistence type="predicted"/>
<evidence type="ECO:0000313" key="8">
    <source>
        <dbReference type="EMBL" id="PRX44134.1"/>
    </source>
</evidence>
<dbReference type="PANTHER" id="PTHR10815:SF5">
    <property type="entry name" value="METHYLATED-DNA--PROTEIN-CYSTEINE METHYLTRANSFERASE"/>
    <property type="match status" value="1"/>
</dbReference>
<reference evidence="8 9" key="1">
    <citation type="submission" date="2018-03" db="EMBL/GenBank/DDBJ databases">
        <title>Genomic Encyclopedia of Type Strains, Phase III (KMG-III): the genomes of soil and plant-associated and newly described type strains.</title>
        <authorList>
            <person name="Whitman W."/>
        </authorList>
    </citation>
    <scope>NUCLEOTIDE SEQUENCE [LARGE SCALE GENOMIC DNA]</scope>
    <source>
        <strain evidence="8 9">CGMCC 4.7125</strain>
    </source>
</reference>
<dbReference type="GO" id="GO:0032259">
    <property type="term" value="P:methylation"/>
    <property type="evidence" value="ECO:0007669"/>
    <property type="project" value="UniProtKB-KW"/>
</dbReference>
<dbReference type="InterPro" id="IPR014048">
    <property type="entry name" value="MethylDNA_cys_MeTrfase_DNA-bd"/>
</dbReference>
<dbReference type="GO" id="GO:0006281">
    <property type="term" value="P:DNA repair"/>
    <property type="evidence" value="ECO:0007669"/>
    <property type="project" value="UniProtKB-KW"/>
</dbReference>
<accession>A0A2T0LM30</accession>
<sequence length="180" mass="18904">MTAHGFAVFPTAIGHCGIAWHERGIVGCCLPEATADRTRDRLRRHHPGAAELAPPPPVAETIDAVTALLRGERADLSAAVLDLTGVPEFHRRVYEIARTIAPGATLTYGEIAHRLGEPGAARAVGRALGNNPFPPIVPCHRVLAAGGRTGGFSATGGTATKLRMLSIENAHSAEPTLFDL</sequence>
<keyword evidence="9" id="KW-1185">Reference proteome</keyword>
<keyword evidence="4" id="KW-0227">DNA damage</keyword>
<evidence type="ECO:0000256" key="3">
    <source>
        <dbReference type="ARBA" id="ARBA00022679"/>
    </source>
</evidence>
<dbReference type="Pfam" id="PF01035">
    <property type="entry name" value="DNA_binding_1"/>
    <property type="match status" value="1"/>
</dbReference>
<evidence type="ECO:0000256" key="1">
    <source>
        <dbReference type="ARBA" id="ARBA00001286"/>
    </source>
</evidence>
<dbReference type="PROSITE" id="PS00374">
    <property type="entry name" value="MGMT"/>
    <property type="match status" value="1"/>
</dbReference>
<dbReference type="InterPro" id="IPR036631">
    <property type="entry name" value="MGMT_N_sf"/>
</dbReference>
<dbReference type="RefSeq" id="WP_106181466.1">
    <property type="nucleotide sequence ID" value="NZ_PVNH01000012.1"/>
</dbReference>
<protein>
    <submittedName>
        <fullName evidence="8">Methylated-DNA-[protein]-cysteine S-methyltransferase</fullName>
    </submittedName>
</protein>
<dbReference type="InterPro" id="IPR036217">
    <property type="entry name" value="MethylDNA_cys_MeTrfase_DNAb"/>
</dbReference>
<dbReference type="InterPro" id="IPR036388">
    <property type="entry name" value="WH-like_DNA-bd_sf"/>
</dbReference>
<evidence type="ECO:0000313" key="9">
    <source>
        <dbReference type="Proteomes" id="UP000238362"/>
    </source>
</evidence>
<dbReference type="InterPro" id="IPR001497">
    <property type="entry name" value="MethylDNA_cys_MeTrfase_AS"/>
</dbReference>
<dbReference type="NCBIfam" id="TIGR00589">
    <property type="entry name" value="ogt"/>
    <property type="match status" value="1"/>
</dbReference>
<dbReference type="AlphaFoldDB" id="A0A2T0LM30"/>
<dbReference type="Proteomes" id="UP000238362">
    <property type="component" value="Unassembled WGS sequence"/>
</dbReference>
<evidence type="ECO:0000256" key="5">
    <source>
        <dbReference type="ARBA" id="ARBA00023204"/>
    </source>
</evidence>
<gene>
    <name evidence="8" type="ORF">B0I33_11211</name>
</gene>
<comment type="catalytic activity">
    <reaction evidence="1">
        <text>a 4-O-methyl-thymidine in DNA + L-cysteinyl-[protein] = a thymidine in DNA + S-methyl-L-cysteinyl-[protein]</text>
        <dbReference type="Rhea" id="RHEA:53428"/>
        <dbReference type="Rhea" id="RHEA-COMP:10131"/>
        <dbReference type="Rhea" id="RHEA-COMP:10132"/>
        <dbReference type="Rhea" id="RHEA-COMP:13555"/>
        <dbReference type="Rhea" id="RHEA-COMP:13556"/>
        <dbReference type="ChEBI" id="CHEBI:29950"/>
        <dbReference type="ChEBI" id="CHEBI:82612"/>
        <dbReference type="ChEBI" id="CHEBI:137386"/>
        <dbReference type="ChEBI" id="CHEBI:137387"/>
        <dbReference type="EC" id="2.1.1.63"/>
    </reaction>
</comment>
<dbReference type="CDD" id="cd06445">
    <property type="entry name" value="ATase"/>
    <property type="match status" value="1"/>
</dbReference>
<dbReference type="SUPFAM" id="SSF46767">
    <property type="entry name" value="Methylated DNA-protein cysteine methyltransferase, C-terminal domain"/>
    <property type="match status" value="1"/>
</dbReference>
<evidence type="ECO:0000256" key="2">
    <source>
        <dbReference type="ARBA" id="ARBA00022603"/>
    </source>
</evidence>
<dbReference type="GO" id="GO:0003908">
    <property type="term" value="F:methylated-DNA-[protein]-cysteine S-methyltransferase activity"/>
    <property type="evidence" value="ECO:0007669"/>
    <property type="project" value="UniProtKB-EC"/>
</dbReference>
<dbReference type="SUPFAM" id="SSF53155">
    <property type="entry name" value="Methylated DNA-protein cysteine methyltransferase domain"/>
    <property type="match status" value="1"/>
</dbReference>
<evidence type="ECO:0000259" key="7">
    <source>
        <dbReference type="Pfam" id="PF01035"/>
    </source>
</evidence>